<dbReference type="EMBL" id="JAENHM010000077">
    <property type="protein sequence ID" value="MBK1842054.1"/>
    <property type="molecule type" value="Genomic_DNA"/>
</dbReference>
<evidence type="ECO:0000256" key="1">
    <source>
        <dbReference type="ARBA" id="ARBA00006594"/>
    </source>
</evidence>
<dbReference type="PRINTS" id="PR00507">
    <property type="entry name" value="N12N6MTFRASE"/>
</dbReference>
<evidence type="ECO:0000259" key="6">
    <source>
        <dbReference type="Pfam" id="PF02384"/>
    </source>
</evidence>
<dbReference type="RefSeq" id="WP_200198723.1">
    <property type="nucleotide sequence ID" value="NZ_JAENHM010000077.1"/>
</dbReference>
<dbReference type="PANTHER" id="PTHR33841">
    <property type="entry name" value="DNA METHYLTRANSFERASE YEEA-RELATED"/>
    <property type="match status" value="1"/>
</dbReference>
<evidence type="ECO:0000313" key="7">
    <source>
        <dbReference type="EMBL" id="MBK1842054.1"/>
    </source>
</evidence>
<dbReference type="Gene3D" id="3.40.50.150">
    <property type="entry name" value="Vaccinia Virus protein VP39"/>
    <property type="match status" value="1"/>
</dbReference>
<comment type="caution">
    <text evidence="7">The sequence shown here is derived from an EMBL/GenBank/DDBJ whole genome shotgun (WGS) entry which is preliminary data.</text>
</comment>
<keyword evidence="4" id="KW-0808">Transferase</keyword>
<evidence type="ECO:0000256" key="2">
    <source>
        <dbReference type="ARBA" id="ARBA00011900"/>
    </source>
</evidence>
<dbReference type="SUPFAM" id="SSF53335">
    <property type="entry name" value="S-adenosyl-L-methionine-dependent methyltransferases"/>
    <property type="match status" value="1"/>
</dbReference>
<dbReference type="InterPro" id="IPR029063">
    <property type="entry name" value="SAM-dependent_MTases_sf"/>
</dbReference>
<dbReference type="GO" id="GO:0008168">
    <property type="term" value="F:methyltransferase activity"/>
    <property type="evidence" value="ECO:0007669"/>
    <property type="project" value="UniProtKB-KW"/>
</dbReference>
<dbReference type="Pfam" id="PF02384">
    <property type="entry name" value="N6_Mtase"/>
    <property type="match status" value="1"/>
</dbReference>
<evidence type="ECO:0000256" key="3">
    <source>
        <dbReference type="ARBA" id="ARBA00022603"/>
    </source>
</evidence>
<protein>
    <recommendedName>
        <fullName evidence="2">site-specific DNA-methyltransferase (adenine-specific)</fullName>
        <ecNumber evidence="2">2.1.1.72</ecNumber>
    </recommendedName>
</protein>
<dbReference type="InterPro" id="IPR050953">
    <property type="entry name" value="N4_N6_ade-DNA_methylase"/>
</dbReference>
<dbReference type="PANTHER" id="PTHR33841:SF1">
    <property type="entry name" value="DNA METHYLTRANSFERASE A"/>
    <property type="match status" value="1"/>
</dbReference>
<organism evidence="7 8">
    <name type="scientific">Azospirillum endophyticum</name>
    <dbReference type="NCBI Taxonomy" id="2800326"/>
    <lineage>
        <taxon>Bacteria</taxon>
        <taxon>Pseudomonadati</taxon>
        <taxon>Pseudomonadota</taxon>
        <taxon>Alphaproteobacteria</taxon>
        <taxon>Rhodospirillales</taxon>
        <taxon>Azospirillaceae</taxon>
        <taxon>Azospirillum</taxon>
    </lineage>
</organism>
<gene>
    <name evidence="7" type="ORF">JHL17_32125</name>
</gene>
<accession>A0ABS1FF77</accession>
<evidence type="ECO:0000313" key="8">
    <source>
        <dbReference type="Proteomes" id="UP000652760"/>
    </source>
</evidence>
<proteinExistence type="inferred from homology"/>
<evidence type="ECO:0000256" key="5">
    <source>
        <dbReference type="ARBA" id="ARBA00047942"/>
    </source>
</evidence>
<comment type="catalytic activity">
    <reaction evidence="5">
        <text>a 2'-deoxyadenosine in DNA + S-adenosyl-L-methionine = an N(6)-methyl-2'-deoxyadenosine in DNA + S-adenosyl-L-homocysteine + H(+)</text>
        <dbReference type="Rhea" id="RHEA:15197"/>
        <dbReference type="Rhea" id="RHEA-COMP:12418"/>
        <dbReference type="Rhea" id="RHEA-COMP:12419"/>
        <dbReference type="ChEBI" id="CHEBI:15378"/>
        <dbReference type="ChEBI" id="CHEBI:57856"/>
        <dbReference type="ChEBI" id="CHEBI:59789"/>
        <dbReference type="ChEBI" id="CHEBI:90615"/>
        <dbReference type="ChEBI" id="CHEBI:90616"/>
        <dbReference type="EC" id="2.1.1.72"/>
    </reaction>
</comment>
<reference evidence="8" key="1">
    <citation type="submission" date="2021-01" db="EMBL/GenBank/DDBJ databases">
        <title>Genome public.</title>
        <authorList>
            <person name="Liu C."/>
            <person name="Sun Q."/>
        </authorList>
    </citation>
    <scope>NUCLEOTIDE SEQUENCE [LARGE SCALE GENOMIC DNA]</scope>
    <source>
        <strain evidence="8">YIM B02556</strain>
    </source>
</reference>
<dbReference type="GO" id="GO:0032259">
    <property type="term" value="P:methylation"/>
    <property type="evidence" value="ECO:0007669"/>
    <property type="project" value="UniProtKB-KW"/>
</dbReference>
<feature type="domain" description="DNA methylase adenine-specific" evidence="6">
    <location>
        <begin position="299"/>
        <end position="553"/>
    </location>
</feature>
<name>A0ABS1FF77_9PROT</name>
<dbReference type="Proteomes" id="UP000652760">
    <property type="component" value="Unassembled WGS sequence"/>
</dbReference>
<sequence>MSTAPGTDWRTEFGIEGRSPPALFTRREEITPSTPQAHLLKRAFDTLEIDGVLCVDHSPLAYFKIVEHVTLEDVTDLHQRFWNHGGAALLVLVTDKHVHVYSGMMRPKAVAGNQIDPPSLVTKLERVAGGLQEFIVSVESGEFFHAHQRSFDPDQRVDRDLLDNLRDTREELYSATSPCIPADVLDALLCRLVFTCYLFDRGVIGERYLASLDIHGASDLRGILGLPERDQAKDALYRLFEKLREDFNGDLFSDDLTLEKNAIRDVHVETLHDFFQGKQVRTGQGAFWPYDFKFIPIETISAIYERFLTDAEKKQGAFYTPRFLAEVVLDTALDGIQSLIGEKFLDPACGSGIFLVGLFNRLAEEWKQANPTARNDRAATELMRLLQESLFGVDVSMTACRVTAFSLYLAYLDQLSPRDIEILRHKGKALPRLVAQGKNGGPGEGNIRCTDFFSSTDPIPKGMSIVIGNPPWGSIANEESLAGKWCAEHDRPLPDKQIAAAFVWKATQHITEDGRVCLVLPHGVLFNHSPKANLFQKAWIRTHAIDRVLNLADFQRFLFEKAGHPSIVVRYRGHAPANKAHRIEYWGPKADWTVTKAEVITIAPQDRTTLTVGAVLQDLDGPDAPQLWKHKFWATPRDWRLLDRLGMYPRLRDCVRRAKEKDSNKPWIMAVGFQPQGENDDPKKAETISLPSRLFIPANSEKLDLFLLERDCSELSAAEITVRNGSNKITDIYYGPHVLMAKGITSTAFADFSVSFQDAVRGIRGPSQDRELLVFLAAYLRSPLALYFLFHTSSNWGISRQEIHVEEVLRLPFPLPDQQPDPKRSWQIIQEVAKIVDAGAHEADTDFVDRIGIVQATSNKIEPLIDEYFDVLPLEKLLIDDTVRIIIPSTRPTRTRPLVPTVMPATRAIRQAYLDRLCGMLNGWAKSRPYAVRGQVKGAETLGVGIAVIEKVERSQVTEPMPSVSSDLLQLLDKVRNAIPRKHATLDIVRGVMVFERARLYVVKPIGRRFWSQTAAMNDADEIAATILMSSVGESL</sequence>
<dbReference type="InterPro" id="IPR003356">
    <property type="entry name" value="DNA_methylase_A-5"/>
</dbReference>
<keyword evidence="8" id="KW-1185">Reference proteome</keyword>
<keyword evidence="3 7" id="KW-0489">Methyltransferase</keyword>
<evidence type="ECO:0000256" key="4">
    <source>
        <dbReference type="ARBA" id="ARBA00022679"/>
    </source>
</evidence>
<comment type="similarity">
    <text evidence="1">Belongs to the N(4)/N(6)-methyltransferase family.</text>
</comment>
<dbReference type="EC" id="2.1.1.72" evidence="2"/>